<dbReference type="InterPro" id="IPR011990">
    <property type="entry name" value="TPR-like_helical_dom_sf"/>
</dbReference>
<evidence type="ECO:0000256" key="1">
    <source>
        <dbReference type="ARBA" id="ARBA00004370"/>
    </source>
</evidence>
<dbReference type="Gene3D" id="1.25.40.10">
    <property type="entry name" value="Tetratricopeptide repeat domain"/>
    <property type="match status" value="1"/>
</dbReference>
<organism evidence="8 9">
    <name type="scientific">Candidatus Paracaedimonas acanthamoebae</name>
    <dbReference type="NCBI Taxonomy" id="244581"/>
    <lineage>
        <taxon>Bacteria</taxon>
        <taxon>Pseudomonadati</taxon>
        <taxon>Pseudomonadota</taxon>
        <taxon>Alphaproteobacteria</taxon>
        <taxon>Holosporales</taxon>
        <taxon>Caedimonadaceae</taxon>
        <taxon>Candidatus Paracaedimonas</taxon>
    </lineage>
</organism>
<evidence type="ECO:0000313" key="8">
    <source>
        <dbReference type="EMBL" id="MBN9413340.1"/>
    </source>
</evidence>
<keyword evidence="3" id="KW-0472">Membrane</keyword>
<dbReference type="GO" id="GO:0015627">
    <property type="term" value="C:type II protein secretion system complex"/>
    <property type="evidence" value="ECO:0007669"/>
    <property type="project" value="TreeGrafter"/>
</dbReference>
<evidence type="ECO:0000313" key="9">
    <source>
        <dbReference type="Proteomes" id="UP000664414"/>
    </source>
</evidence>
<dbReference type="PROSITE" id="PS51257">
    <property type="entry name" value="PROKAR_LIPOPROTEIN"/>
    <property type="match status" value="1"/>
</dbReference>
<reference evidence="8" key="1">
    <citation type="submission" date="2021-02" db="EMBL/GenBank/DDBJ databases">
        <title>Thiocyanate and organic carbon inputs drive convergent selection for specific autotrophic Afipia and Thiobacillus strains within complex microbiomes.</title>
        <authorList>
            <person name="Huddy R.J."/>
            <person name="Sachdeva R."/>
            <person name="Kadzinga F."/>
            <person name="Kantor R.S."/>
            <person name="Harrison S.T.L."/>
            <person name="Banfield J.F."/>
        </authorList>
    </citation>
    <scope>NUCLEOTIDE SEQUENCE</scope>
    <source>
        <strain evidence="8">SCN18_10_11_15_R4_P_38_20</strain>
    </source>
</reference>
<dbReference type="EMBL" id="JAFKGL010000021">
    <property type="protein sequence ID" value="MBN9413340.1"/>
    <property type="molecule type" value="Genomic_DNA"/>
</dbReference>
<dbReference type="PROSITE" id="PS50005">
    <property type="entry name" value="TPR"/>
    <property type="match status" value="1"/>
</dbReference>
<feature type="repeat" description="TPR" evidence="4">
    <location>
        <begin position="124"/>
        <end position="157"/>
    </location>
</feature>
<evidence type="ECO:0000259" key="7">
    <source>
        <dbReference type="Pfam" id="PF00263"/>
    </source>
</evidence>
<feature type="domain" description="Type II/III secretion system secretin-like" evidence="7">
    <location>
        <begin position="397"/>
        <end position="548"/>
    </location>
</feature>
<dbReference type="Pfam" id="PF14559">
    <property type="entry name" value="TPR_19"/>
    <property type="match status" value="1"/>
</dbReference>
<evidence type="ECO:0000256" key="4">
    <source>
        <dbReference type="PROSITE-ProRule" id="PRU00339"/>
    </source>
</evidence>
<dbReference type="GO" id="GO:0016020">
    <property type="term" value="C:membrane"/>
    <property type="evidence" value="ECO:0007669"/>
    <property type="project" value="UniProtKB-SubCell"/>
</dbReference>
<keyword evidence="4" id="KW-0802">TPR repeat</keyword>
<name>A0A8J7PJG4_9PROT</name>
<keyword evidence="2" id="KW-0732">Signal</keyword>
<dbReference type="Proteomes" id="UP000664414">
    <property type="component" value="Unassembled WGS sequence"/>
</dbReference>
<protein>
    <submittedName>
        <fullName evidence="8">Tetratricopeptide repeat protein</fullName>
    </submittedName>
</protein>
<dbReference type="PANTHER" id="PTHR30332">
    <property type="entry name" value="PROBABLE GENERAL SECRETION PATHWAY PROTEIN D"/>
    <property type="match status" value="1"/>
</dbReference>
<feature type="region of interest" description="Disordered" evidence="6">
    <location>
        <begin position="256"/>
        <end position="287"/>
    </location>
</feature>
<evidence type="ECO:0000256" key="5">
    <source>
        <dbReference type="RuleBase" id="RU004003"/>
    </source>
</evidence>
<evidence type="ECO:0000256" key="2">
    <source>
        <dbReference type="ARBA" id="ARBA00022729"/>
    </source>
</evidence>
<evidence type="ECO:0000256" key="6">
    <source>
        <dbReference type="SAM" id="MobiDB-lite"/>
    </source>
</evidence>
<dbReference type="PANTHER" id="PTHR30332:SF24">
    <property type="entry name" value="SECRETIN GSPD-RELATED"/>
    <property type="match status" value="1"/>
</dbReference>
<dbReference type="GO" id="GO:0009306">
    <property type="term" value="P:protein secretion"/>
    <property type="evidence" value="ECO:0007669"/>
    <property type="project" value="InterPro"/>
</dbReference>
<feature type="compositionally biased region" description="Low complexity" evidence="6">
    <location>
        <begin position="263"/>
        <end position="287"/>
    </location>
</feature>
<proteinExistence type="inferred from homology"/>
<dbReference type="SUPFAM" id="SSF48452">
    <property type="entry name" value="TPR-like"/>
    <property type="match status" value="1"/>
</dbReference>
<dbReference type="InterPro" id="IPR019734">
    <property type="entry name" value="TPR_rpt"/>
</dbReference>
<accession>A0A8J7PJG4</accession>
<comment type="similarity">
    <text evidence="5">Belongs to the bacterial secretin family.</text>
</comment>
<dbReference type="Pfam" id="PF00263">
    <property type="entry name" value="Secretin"/>
    <property type="match status" value="1"/>
</dbReference>
<dbReference type="InterPro" id="IPR050810">
    <property type="entry name" value="Bact_Secretion_Sys_Channel"/>
</dbReference>
<sequence length="631" mass="68714">MKKLQISLTAMAVLMLTGCADEPTSNIHEKSTLHGKTLEQILAEKSNSEEKVLVKEGIQALIAEEYNKASEIFNIALVDDPTNSWLHTLNAMSYQLMARKGDISQLEIAEAGYNQALKFEPSNSIASLQLGRVKKQQKDFKRAQEEFANVLLIEPNNLAALYELASTSYYLGDIKTAQASIERYIKASPNKSEAYRAAGMIMAAAGKSSQANDYFKKYEKLSENKSQAQMAKRRIDEWKRLYDSGIIMLAQAEDGAAGDPNGSADASADPNAAASEKPAAPAAQAPTTPAQMVAIDAIVMRISELGTTTKGSNILENFSLTLAPGTHMKAKGHGIPGTVAGTSTAIDFQGNPIFPGVTNLPATITGGGSPLSVSRLFTQGVSFGSVSYSLNIANAYSERIKVLDRPSITTIVGKNAEFYAGTDLVLGLGGQYGGNISKTPTGITVKVTPLSLEGDRVLLEIEVLGSLTPDTTNNVTETFTSIQTSHVKTTVEMKLGETLMLGGINSHEDQSDRSGFPILQDIPGLQYFFSQETTSSLRKSVTYLITPRSHDKNIAEIQHAFNNPHDAPTNLTELEIRNKDWFTPYNNQVMMLKYAAPLYREFRTGDIAPVAWWQDEDFNEQITQIASFLYY</sequence>
<evidence type="ECO:0000256" key="3">
    <source>
        <dbReference type="ARBA" id="ARBA00023136"/>
    </source>
</evidence>
<comment type="subcellular location">
    <subcellularLocation>
        <location evidence="1">Membrane</location>
    </subcellularLocation>
</comment>
<gene>
    <name evidence="8" type="ORF">J0H12_05405</name>
</gene>
<dbReference type="AlphaFoldDB" id="A0A8J7PJG4"/>
<comment type="caution">
    <text evidence="8">The sequence shown here is derived from an EMBL/GenBank/DDBJ whole genome shotgun (WGS) entry which is preliminary data.</text>
</comment>
<dbReference type="InterPro" id="IPR004846">
    <property type="entry name" value="T2SS/T3SS_dom"/>
</dbReference>